<dbReference type="EMBL" id="UINC01151774">
    <property type="protein sequence ID" value="SVD45572.1"/>
    <property type="molecule type" value="Genomic_DNA"/>
</dbReference>
<feature type="non-terminal residue" evidence="2">
    <location>
        <position position="253"/>
    </location>
</feature>
<dbReference type="AlphaFoldDB" id="A0A382VGB5"/>
<sequence>MSGITRVASPSKVSAWLDCEHYLNLRHQVDDGTLDPVDPGFSAFAQLLVDKGHQHEEECLRWYEREGLSVHRVPDRDAGEMFAQWVERIGNPMEDGHDVVFQMPFVHDGMRGVADFLVRTISEDGVTVAYEPVDSKLARHHASPGHVLQLCFYAEAVGALTGVTPESGRLFLGSGEFETIRFSEVDAYWRRLRRQLSSALSSTPDGGTTPKLCAHCEFCEFAGHCEAQWRDDDSLVYVAGARAVDREVLEEAG</sequence>
<evidence type="ECO:0000259" key="1">
    <source>
        <dbReference type="Pfam" id="PF12705"/>
    </source>
</evidence>
<organism evidence="2">
    <name type="scientific">marine metagenome</name>
    <dbReference type="NCBI Taxonomy" id="408172"/>
    <lineage>
        <taxon>unclassified sequences</taxon>
        <taxon>metagenomes</taxon>
        <taxon>ecological metagenomes</taxon>
    </lineage>
</organism>
<feature type="domain" description="PD-(D/E)XK endonuclease-like" evidence="1">
    <location>
        <begin position="81"/>
        <end position="225"/>
    </location>
</feature>
<dbReference type="InterPro" id="IPR038726">
    <property type="entry name" value="PDDEXK_AddAB-type"/>
</dbReference>
<accession>A0A382VGB5</accession>
<protein>
    <recommendedName>
        <fullName evidence="1">PD-(D/E)XK endonuclease-like domain-containing protein</fullName>
    </recommendedName>
</protein>
<reference evidence="2" key="1">
    <citation type="submission" date="2018-05" db="EMBL/GenBank/DDBJ databases">
        <authorList>
            <person name="Lanie J.A."/>
            <person name="Ng W.-L."/>
            <person name="Kazmierczak K.M."/>
            <person name="Andrzejewski T.M."/>
            <person name="Davidsen T.M."/>
            <person name="Wayne K.J."/>
            <person name="Tettelin H."/>
            <person name="Glass J.I."/>
            <person name="Rusch D."/>
            <person name="Podicherti R."/>
            <person name="Tsui H.-C.T."/>
            <person name="Winkler M.E."/>
        </authorList>
    </citation>
    <scope>NUCLEOTIDE SEQUENCE</scope>
</reference>
<gene>
    <name evidence="2" type="ORF">METZ01_LOCUS398426</name>
</gene>
<dbReference type="InterPro" id="IPR011604">
    <property type="entry name" value="PDDEXK-like_dom_sf"/>
</dbReference>
<dbReference type="Pfam" id="PF12705">
    <property type="entry name" value="PDDEXK_1"/>
    <property type="match status" value="1"/>
</dbReference>
<proteinExistence type="predicted"/>
<name>A0A382VGB5_9ZZZZ</name>
<dbReference type="Gene3D" id="3.90.320.10">
    <property type="match status" value="1"/>
</dbReference>
<evidence type="ECO:0000313" key="2">
    <source>
        <dbReference type="EMBL" id="SVD45572.1"/>
    </source>
</evidence>